<sequence length="193" mass="21510">MSDAGSRVRSGIAGARGIVQADCNISFCSRFVRDEVGSSGTIGTGCAENQFWLYDSSGRKLDRLDENSPVNPSPGTICHFSSGRNSSLHGSSGTKLVRPGRSVWIYIEMRYFEEREKAEEREKRRKKWKSGFSDDAEPFSPEVAVEEIAMLEVRHIPPFSIFRTVVFGGIFCPDFVFVNDFCPYLLIGSVFTA</sequence>
<evidence type="ECO:0000313" key="1">
    <source>
        <dbReference type="EMBL" id="PKU83450.1"/>
    </source>
</evidence>
<dbReference type="EMBL" id="KZ502110">
    <property type="protein sequence ID" value="PKU83450.1"/>
    <property type="molecule type" value="Genomic_DNA"/>
</dbReference>
<reference evidence="1 2" key="1">
    <citation type="journal article" date="2016" name="Sci. Rep.">
        <title>The Dendrobium catenatum Lindl. genome sequence provides insights into polysaccharide synthase, floral development and adaptive evolution.</title>
        <authorList>
            <person name="Zhang G.Q."/>
            <person name="Xu Q."/>
            <person name="Bian C."/>
            <person name="Tsai W.C."/>
            <person name="Yeh C.M."/>
            <person name="Liu K.W."/>
            <person name="Yoshida K."/>
            <person name="Zhang L.S."/>
            <person name="Chang S.B."/>
            <person name="Chen F."/>
            <person name="Shi Y."/>
            <person name="Su Y.Y."/>
            <person name="Zhang Y.Q."/>
            <person name="Chen L.J."/>
            <person name="Yin Y."/>
            <person name="Lin M."/>
            <person name="Huang H."/>
            <person name="Deng H."/>
            <person name="Wang Z.W."/>
            <person name="Zhu S.L."/>
            <person name="Zhao X."/>
            <person name="Deng C."/>
            <person name="Niu S.C."/>
            <person name="Huang J."/>
            <person name="Wang M."/>
            <person name="Liu G.H."/>
            <person name="Yang H.J."/>
            <person name="Xiao X.J."/>
            <person name="Hsiao Y.Y."/>
            <person name="Wu W.L."/>
            <person name="Chen Y.Y."/>
            <person name="Mitsuda N."/>
            <person name="Ohme-Takagi M."/>
            <person name="Luo Y.B."/>
            <person name="Van de Peer Y."/>
            <person name="Liu Z.J."/>
        </authorList>
    </citation>
    <scope>NUCLEOTIDE SEQUENCE [LARGE SCALE GENOMIC DNA]</scope>
    <source>
        <tissue evidence="1">The whole plant</tissue>
    </source>
</reference>
<organism evidence="1 2">
    <name type="scientific">Dendrobium catenatum</name>
    <dbReference type="NCBI Taxonomy" id="906689"/>
    <lineage>
        <taxon>Eukaryota</taxon>
        <taxon>Viridiplantae</taxon>
        <taxon>Streptophyta</taxon>
        <taxon>Embryophyta</taxon>
        <taxon>Tracheophyta</taxon>
        <taxon>Spermatophyta</taxon>
        <taxon>Magnoliopsida</taxon>
        <taxon>Liliopsida</taxon>
        <taxon>Asparagales</taxon>
        <taxon>Orchidaceae</taxon>
        <taxon>Epidendroideae</taxon>
        <taxon>Malaxideae</taxon>
        <taxon>Dendrobiinae</taxon>
        <taxon>Dendrobium</taxon>
    </lineage>
</organism>
<protein>
    <submittedName>
        <fullName evidence="1">Uncharacterized protein</fullName>
    </submittedName>
</protein>
<dbReference type="Proteomes" id="UP000233837">
    <property type="component" value="Unassembled WGS sequence"/>
</dbReference>
<name>A0A2I0X6C9_9ASPA</name>
<dbReference type="AlphaFoldDB" id="A0A2I0X6C9"/>
<proteinExistence type="predicted"/>
<keyword evidence="2" id="KW-1185">Reference proteome</keyword>
<evidence type="ECO:0000313" key="2">
    <source>
        <dbReference type="Proteomes" id="UP000233837"/>
    </source>
</evidence>
<gene>
    <name evidence="1" type="ORF">MA16_Dca021843</name>
</gene>
<accession>A0A2I0X6C9</accession>
<reference evidence="1 2" key="2">
    <citation type="journal article" date="2017" name="Nature">
        <title>The Apostasia genome and the evolution of orchids.</title>
        <authorList>
            <person name="Zhang G.Q."/>
            <person name="Liu K.W."/>
            <person name="Li Z."/>
            <person name="Lohaus R."/>
            <person name="Hsiao Y.Y."/>
            <person name="Niu S.C."/>
            <person name="Wang J.Y."/>
            <person name="Lin Y.C."/>
            <person name="Xu Q."/>
            <person name="Chen L.J."/>
            <person name="Yoshida K."/>
            <person name="Fujiwara S."/>
            <person name="Wang Z.W."/>
            <person name="Zhang Y.Q."/>
            <person name="Mitsuda N."/>
            <person name="Wang M."/>
            <person name="Liu G.H."/>
            <person name="Pecoraro L."/>
            <person name="Huang H.X."/>
            <person name="Xiao X.J."/>
            <person name="Lin M."/>
            <person name="Wu X.Y."/>
            <person name="Wu W.L."/>
            <person name="Chen Y.Y."/>
            <person name="Chang S.B."/>
            <person name="Sakamoto S."/>
            <person name="Ohme-Takagi M."/>
            <person name="Yagi M."/>
            <person name="Zeng S.J."/>
            <person name="Shen C.Y."/>
            <person name="Yeh C.M."/>
            <person name="Luo Y.B."/>
            <person name="Tsai W.C."/>
            <person name="Van de Peer Y."/>
            <person name="Liu Z.J."/>
        </authorList>
    </citation>
    <scope>NUCLEOTIDE SEQUENCE [LARGE SCALE GENOMIC DNA]</scope>
    <source>
        <tissue evidence="1">The whole plant</tissue>
    </source>
</reference>